<keyword evidence="1" id="KW-0175">Coiled coil</keyword>
<sequence>MQASLCTAPQRQKTLPTANRSLSQQPTDAALTAKMQWYAALRRRRSCPFLPPSSPPALPSPQVTALQQENASLRQQLAAQDSLIKAHKTEVASLQAKLSTLEQKLDAALDRLSPLPSSTASSTDMDSTRLRSLHLSEEVQAAIKTAQADFERRLDSRFNSVHQLLKTQHEALNSLHTDLGAFLSAASLQSLQETVDTLHICVLESVRGKLPLHTRASNTASASRRRLLLSQRRLLLSLIMANRSTTSNNLTLQIHRYQAAIKWLIIPHPILLRPSSPGGRSRSTWSIYPSLRAAKSPFLVLGDFNVKHPDWGYPKADGPGTRLGQ</sequence>
<name>A0A9D4T9H3_RHISA</name>
<feature type="coiled-coil region" evidence="1">
    <location>
        <begin position="63"/>
        <end position="111"/>
    </location>
</feature>
<feature type="region of interest" description="Disordered" evidence="2">
    <location>
        <begin position="1"/>
        <end position="25"/>
    </location>
</feature>
<reference evidence="3" key="2">
    <citation type="submission" date="2021-09" db="EMBL/GenBank/DDBJ databases">
        <authorList>
            <person name="Jia N."/>
            <person name="Wang J."/>
            <person name="Shi W."/>
            <person name="Du L."/>
            <person name="Sun Y."/>
            <person name="Zhan W."/>
            <person name="Jiang J."/>
            <person name="Wang Q."/>
            <person name="Zhang B."/>
            <person name="Ji P."/>
            <person name="Sakyi L.B."/>
            <person name="Cui X."/>
            <person name="Yuan T."/>
            <person name="Jiang B."/>
            <person name="Yang W."/>
            <person name="Lam T.T.-Y."/>
            <person name="Chang Q."/>
            <person name="Ding S."/>
            <person name="Wang X."/>
            <person name="Zhu J."/>
            <person name="Ruan X."/>
            <person name="Zhao L."/>
            <person name="Wei J."/>
            <person name="Que T."/>
            <person name="Du C."/>
            <person name="Cheng J."/>
            <person name="Dai P."/>
            <person name="Han X."/>
            <person name="Huang E."/>
            <person name="Gao Y."/>
            <person name="Liu J."/>
            <person name="Shao H."/>
            <person name="Ye R."/>
            <person name="Li L."/>
            <person name="Wei W."/>
            <person name="Wang X."/>
            <person name="Wang C."/>
            <person name="Huo Q."/>
            <person name="Li W."/>
            <person name="Guo W."/>
            <person name="Chen H."/>
            <person name="Chen S."/>
            <person name="Zhou L."/>
            <person name="Zhou L."/>
            <person name="Ni X."/>
            <person name="Tian J."/>
            <person name="Zhou Y."/>
            <person name="Sheng Y."/>
            <person name="Liu T."/>
            <person name="Pan Y."/>
            <person name="Xia L."/>
            <person name="Li J."/>
            <person name="Zhao F."/>
            <person name="Cao W."/>
        </authorList>
    </citation>
    <scope>NUCLEOTIDE SEQUENCE</scope>
    <source>
        <strain evidence="3">Rsan-2018</strain>
        <tissue evidence="3">Larvae</tissue>
    </source>
</reference>
<dbReference type="AlphaFoldDB" id="A0A9D4T9H3"/>
<dbReference type="Proteomes" id="UP000821837">
    <property type="component" value="Chromosome 1"/>
</dbReference>
<protein>
    <submittedName>
        <fullName evidence="3">Uncharacterized protein</fullName>
    </submittedName>
</protein>
<evidence type="ECO:0000256" key="2">
    <source>
        <dbReference type="SAM" id="MobiDB-lite"/>
    </source>
</evidence>
<evidence type="ECO:0000256" key="1">
    <source>
        <dbReference type="SAM" id="Coils"/>
    </source>
</evidence>
<dbReference type="EMBL" id="JABSTV010001245">
    <property type="protein sequence ID" value="KAH7983350.1"/>
    <property type="molecule type" value="Genomic_DNA"/>
</dbReference>
<organism evidence="3 4">
    <name type="scientific">Rhipicephalus sanguineus</name>
    <name type="common">Brown dog tick</name>
    <name type="synonym">Ixodes sanguineus</name>
    <dbReference type="NCBI Taxonomy" id="34632"/>
    <lineage>
        <taxon>Eukaryota</taxon>
        <taxon>Metazoa</taxon>
        <taxon>Ecdysozoa</taxon>
        <taxon>Arthropoda</taxon>
        <taxon>Chelicerata</taxon>
        <taxon>Arachnida</taxon>
        <taxon>Acari</taxon>
        <taxon>Parasitiformes</taxon>
        <taxon>Ixodida</taxon>
        <taxon>Ixodoidea</taxon>
        <taxon>Ixodidae</taxon>
        <taxon>Rhipicephalinae</taxon>
        <taxon>Rhipicephalus</taxon>
        <taxon>Rhipicephalus</taxon>
    </lineage>
</organism>
<comment type="caution">
    <text evidence="3">The sequence shown here is derived from an EMBL/GenBank/DDBJ whole genome shotgun (WGS) entry which is preliminary data.</text>
</comment>
<evidence type="ECO:0000313" key="3">
    <source>
        <dbReference type="EMBL" id="KAH7983350.1"/>
    </source>
</evidence>
<accession>A0A9D4T9H3</accession>
<proteinExistence type="predicted"/>
<dbReference type="VEuPathDB" id="VectorBase:RSAN_044050"/>
<gene>
    <name evidence="3" type="ORF">HPB52_011370</name>
</gene>
<evidence type="ECO:0000313" key="4">
    <source>
        <dbReference type="Proteomes" id="UP000821837"/>
    </source>
</evidence>
<reference evidence="3" key="1">
    <citation type="journal article" date="2020" name="Cell">
        <title>Large-Scale Comparative Analyses of Tick Genomes Elucidate Their Genetic Diversity and Vector Capacities.</title>
        <authorList>
            <consortium name="Tick Genome and Microbiome Consortium (TIGMIC)"/>
            <person name="Jia N."/>
            <person name="Wang J."/>
            <person name="Shi W."/>
            <person name="Du L."/>
            <person name="Sun Y."/>
            <person name="Zhan W."/>
            <person name="Jiang J.F."/>
            <person name="Wang Q."/>
            <person name="Zhang B."/>
            <person name="Ji P."/>
            <person name="Bell-Sakyi L."/>
            <person name="Cui X.M."/>
            <person name="Yuan T.T."/>
            <person name="Jiang B.G."/>
            <person name="Yang W.F."/>
            <person name="Lam T.T."/>
            <person name="Chang Q.C."/>
            <person name="Ding S.J."/>
            <person name="Wang X.J."/>
            <person name="Zhu J.G."/>
            <person name="Ruan X.D."/>
            <person name="Zhao L."/>
            <person name="Wei J.T."/>
            <person name="Ye R.Z."/>
            <person name="Que T.C."/>
            <person name="Du C.H."/>
            <person name="Zhou Y.H."/>
            <person name="Cheng J.X."/>
            <person name="Dai P.F."/>
            <person name="Guo W.B."/>
            <person name="Han X.H."/>
            <person name="Huang E.J."/>
            <person name="Li L.F."/>
            <person name="Wei W."/>
            <person name="Gao Y.C."/>
            <person name="Liu J.Z."/>
            <person name="Shao H.Z."/>
            <person name="Wang X."/>
            <person name="Wang C.C."/>
            <person name="Yang T.C."/>
            <person name="Huo Q.B."/>
            <person name="Li W."/>
            <person name="Chen H.Y."/>
            <person name="Chen S.E."/>
            <person name="Zhou L.G."/>
            <person name="Ni X.B."/>
            <person name="Tian J.H."/>
            <person name="Sheng Y."/>
            <person name="Liu T."/>
            <person name="Pan Y.S."/>
            <person name="Xia L.Y."/>
            <person name="Li J."/>
            <person name="Zhao F."/>
            <person name="Cao W.C."/>
        </authorList>
    </citation>
    <scope>NUCLEOTIDE SEQUENCE</scope>
    <source>
        <strain evidence="3">Rsan-2018</strain>
    </source>
</reference>
<keyword evidence="4" id="KW-1185">Reference proteome</keyword>